<dbReference type="Gene3D" id="3.40.630.30">
    <property type="match status" value="1"/>
</dbReference>
<dbReference type="PANTHER" id="PTHR43792:SF16">
    <property type="entry name" value="N-ACETYLTRANSFERASE DOMAIN-CONTAINING PROTEIN"/>
    <property type="match status" value="1"/>
</dbReference>
<proteinExistence type="predicted"/>
<dbReference type="InterPro" id="IPR051531">
    <property type="entry name" value="N-acetyltransferase"/>
</dbReference>
<dbReference type="SUPFAM" id="SSF55729">
    <property type="entry name" value="Acyl-CoA N-acyltransferases (Nat)"/>
    <property type="match status" value="1"/>
</dbReference>
<organism evidence="2 3">
    <name type="scientific">Penicillium frequentans</name>
    <dbReference type="NCBI Taxonomy" id="3151616"/>
    <lineage>
        <taxon>Eukaryota</taxon>
        <taxon>Fungi</taxon>
        <taxon>Dikarya</taxon>
        <taxon>Ascomycota</taxon>
        <taxon>Pezizomycotina</taxon>
        <taxon>Eurotiomycetes</taxon>
        <taxon>Eurotiomycetidae</taxon>
        <taxon>Eurotiales</taxon>
        <taxon>Aspergillaceae</taxon>
        <taxon>Penicillium</taxon>
    </lineage>
</organism>
<feature type="domain" description="N-acetyltransferase" evidence="1">
    <location>
        <begin position="35"/>
        <end position="169"/>
    </location>
</feature>
<dbReference type="InterPro" id="IPR000182">
    <property type="entry name" value="GNAT_dom"/>
</dbReference>
<dbReference type="Proteomes" id="UP001220324">
    <property type="component" value="Unassembled WGS sequence"/>
</dbReference>
<gene>
    <name evidence="2" type="ORF">N7494_010405</name>
</gene>
<dbReference type="EMBL" id="JAQIZZ010000008">
    <property type="protein sequence ID" value="KAJ5523755.1"/>
    <property type="molecule type" value="Genomic_DNA"/>
</dbReference>
<dbReference type="GO" id="GO:0016747">
    <property type="term" value="F:acyltransferase activity, transferring groups other than amino-acyl groups"/>
    <property type="evidence" value="ECO:0007669"/>
    <property type="project" value="InterPro"/>
</dbReference>
<sequence length="204" mass="22601">MPSIFKASPSWSIETNHLHISYFMHDSLLHSQFLVNLWNSKEFVKACGETGINTAEKASNFLRTRVHSDYARNGYSMFLVSLKPDDHATLAESIPIGTVSLMKGEPPNAYLAPDIGYTIVADESGNGYATEAAVALLEYAKKEHGVNAVLGFCDKEDTHSARVLQKIGLEFRGERELRVFGGKESAIYALPWMSKDLTVYGVHD</sequence>
<evidence type="ECO:0000313" key="3">
    <source>
        <dbReference type="Proteomes" id="UP001220324"/>
    </source>
</evidence>
<dbReference type="InterPro" id="IPR016181">
    <property type="entry name" value="Acyl_CoA_acyltransferase"/>
</dbReference>
<comment type="caution">
    <text evidence="2">The sequence shown here is derived from an EMBL/GenBank/DDBJ whole genome shotgun (WGS) entry which is preliminary data.</text>
</comment>
<dbReference type="PANTHER" id="PTHR43792">
    <property type="entry name" value="GNAT FAMILY, PUTATIVE (AFU_ORTHOLOGUE AFUA_3G00765)-RELATED-RELATED"/>
    <property type="match status" value="1"/>
</dbReference>
<protein>
    <recommendedName>
        <fullName evidence="1">N-acetyltransferase domain-containing protein</fullName>
    </recommendedName>
</protein>
<evidence type="ECO:0000259" key="1">
    <source>
        <dbReference type="Pfam" id="PF13302"/>
    </source>
</evidence>
<dbReference type="AlphaFoldDB" id="A0AAD6CJI3"/>
<name>A0AAD6CJI3_9EURO</name>
<evidence type="ECO:0000313" key="2">
    <source>
        <dbReference type="EMBL" id="KAJ5523755.1"/>
    </source>
</evidence>
<accession>A0AAD6CJI3</accession>
<reference evidence="2 3" key="1">
    <citation type="journal article" date="2023" name="IMA Fungus">
        <title>Comparative genomic study of the Penicillium genus elucidates a diverse pangenome and 15 lateral gene transfer events.</title>
        <authorList>
            <person name="Petersen C."/>
            <person name="Sorensen T."/>
            <person name="Nielsen M.R."/>
            <person name="Sondergaard T.E."/>
            <person name="Sorensen J.L."/>
            <person name="Fitzpatrick D.A."/>
            <person name="Frisvad J.C."/>
            <person name="Nielsen K.L."/>
        </authorList>
    </citation>
    <scope>NUCLEOTIDE SEQUENCE [LARGE SCALE GENOMIC DNA]</scope>
    <source>
        <strain evidence="2 3">IBT 35679</strain>
    </source>
</reference>
<dbReference type="Pfam" id="PF13302">
    <property type="entry name" value="Acetyltransf_3"/>
    <property type="match status" value="1"/>
</dbReference>
<keyword evidence="3" id="KW-1185">Reference proteome</keyword>